<dbReference type="InterPro" id="IPR036582">
    <property type="entry name" value="Mao_N_sf"/>
</dbReference>
<dbReference type="PANTHER" id="PTHR32256">
    <property type="match status" value="1"/>
</dbReference>
<dbReference type="EMBL" id="LVJI01000048">
    <property type="protein sequence ID" value="OAB41129.1"/>
    <property type="molecule type" value="Genomic_DNA"/>
</dbReference>
<feature type="domain" description="Copper amine oxidase-like N-terminal" evidence="2">
    <location>
        <begin position="34"/>
        <end position="137"/>
    </location>
</feature>
<dbReference type="AlphaFoldDB" id="A0A168JUL9"/>
<dbReference type="SUPFAM" id="SSF63825">
    <property type="entry name" value="YWTD domain"/>
    <property type="match status" value="1"/>
</dbReference>
<dbReference type="Gene3D" id="3.30.457.10">
    <property type="entry name" value="Copper amine oxidase-like, N-terminal domain"/>
    <property type="match status" value="1"/>
</dbReference>
<dbReference type="RefSeq" id="WP_068652723.1">
    <property type="nucleotide sequence ID" value="NZ_CP043611.1"/>
</dbReference>
<evidence type="ECO:0008006" key="6">
    <source>
        <dbReference type="Google" id="ProtNLM"/>
    </source>
</evidence>
<feature type="signal peptide" evidence="1">
    <location>
        <begin position="1"/>
        <end position="24"/>
    </location>
</feature>
<feature type="domain" description="Prolow-density lipoprotein receptor-related protein 1-like beta-propeller" evidence="3">
    <location>
        <begin position="152"/>
        <end position="407"/>
    </location>
</feature>
<sequence length="419" mass="47386">MKKWIMVLLSSLYLLGTDTSFVNAADKPLITVAVNDHMITFDVKPMNDHGTVLVPLRYVVDELGVTIATRNNNQLILSKGSTKITLTIGSKIVQKNQEQFTLTSAPIVKDNRTLVPLRFISEAFGASINYSNNNVSIVTNESPILSPAILGNSIGNLNNGGWYTGYEDWIFFNNPLDQGTLYKEKLDGTDRHKINDDVFVTNLNIINGKLYYISGNTIYKSDIDGTNRVHLLDMGLGGPRLMSVVGDWIYYIKGTSMFMPLYRMKTDGTSNQLLEKNEVSSIAVVDGKIYYTIYFSKLFVMDIDGNNRKKILEGPISTAVDVKDNTLYFNYNKKLYTLGTNGKSLTSISDHDARDINVHGDWLYYSNYSEYSKKLYRINLNDFTTEKLGDDKTFNQHIVGNQIFYANPFERKMIELDID</sequence>
<reference evidence="4 5" key="1">
    <citation type="submission" date="2016-03" db="EMBL/GenBank/DDBJ databases">
        <title>Draft genome sequence of Paenibacillus antarcticus CECT 5836.</title>
        <authorList>
            <person name="Shin S.-K."/>
            <person name="Yi H."/>
        </authorList>
    </citation>
    <scope>NUCLEOTIDE SEQUENCE [LARGE SCALE GENOMIC DNA]</scope>
    <source>
        <strain evidence="4 5">CECT 5836</strain>
    </source>
</reference>
<name>A0A168JUL9_9BACL</name>
<evidence type="ECO:0000256" key="1">
    <source>
        <dbReference type="SAM" id="SignalP"/>
    </source>
</evidence>
<dbReference type="Proteomes" id="UP000077355">
    <property type="component" value="Unassembled WGS sequence"/>
</dbReference>
<protein>
    <recommendedName>
        <fullName evidence="6">Copper amine oxidase-like N-terminal domain-containing protein</fullName>
    </recommendedName>
</protein>
<evidence type="ECO:0000313" key="5">
    <source>
        <dbReference type="Proteomes" id="UP000077355"/>
    </source>
</evidence>
<organism evidence="4 5">
    <name type="scientific">Paenibacillus antarcticus</name>
    <dbReference type="NCBI Taxonomy" id="253703"/>
    <lineage>
        <taxon>Bacteria</taxon>
        <taxon>Bacillati</taxon>
        <taxon>Bacillota</taxon>
        <taxon>Bacilli</taxon>
        <taxon>Bacillales</taxon>
        <taxon>Paenibacillaceae</taxon>
        <taxon>Paenibacillus</taxon>
    </lineage>
</organism>
<evidence type="ECO:0000259" key="2">
    <source>
        <dbReference type="Pfam" id="PF07833"/>
    </source>
</evidence>
<gene>
    <name evidence="4" type="ORF">PBAT_21440</name>
</gene>
<keyword evidence="1" id="KW-0732">Signal</keyword>
<dbReference type="OrthoDB" id="1889751at2"/>
<dbReference type="Pfam" id="PF07833">
    <property type="entry name" value="Cu_amine_oxidN1"/>
    <property type="match status" value="1"/>
</dbReference>
<keyword evidence="5" id="KW-1185">Reference proteome</keyword>
<dbReference type="Pfam" id="PF16472">
    <property type="entry name" value="DUF5050"/>
    <property type="match status" value="1"/>
</dbReference>
<accession>A0A168JUL9</accession>
<comment type="caution">
    <text evidence="4">The sequence shown here is derived from an EMBL/GenBank/DDBJ whole genome shotgun (WGS) entry which is preliminary data.</text>
</comment>
<feature type="chain" id="PRO_5007898212" description="Copper amine oxidase-like N-terminal domain-containing protein" evidence="1">
    <location>
        <begin position="25"/>
        <end position="419"/>
    </location>
</feature>
<dbReference type="SUPFAM" id="SSF55383">
    <property type="entry name" value="Copper amine oxidase, domain N"/>
    <property type="match status" value="1"/>
</dbReference>
<dbReference type="Gene3D" id="2.120.10.30">
    <property type="entry name" value="TolB, C-terminal domain"/>
    <property type="match status" value="1"/>
</dbReference>
<dbReference type="InterPro" id="IPR011042">
    <property type="entry name" value="6-blade_b-propeller_TolB-like"/>
</dbReference>
<evidence type="ECO:0000259" key="3">
    <source>
        <dbReference type="Pfam" id="PF16472"/>
    </source>
</evidence>
<dbReference type="InterPro" id="IPR012854">
    <property type="entry name" value="Cu_amine_oxidase-like_N"/>
</dbReference>
<dbReference type="InterPro" id="IPR032485">
    <property type="entry name" value="LRP1-like_beta_prop"/>
</dbReference>
<dbReference type="InterPro" id="IPR053369">
    <property type="entry name" value="SrfA-induced_signal"/>
</dbReference>
<proteinExistence type="predicted"/>
<dbReference type="PANTHER" id="PTHR32256:SF17">
    <property type="entry name" value="EGF-LIKE DOMAIN-CONTAINING PROTEIN"/>
    <property type="match status" value="1"/>
</dbReference>
<evidence type="ECO:0000313" key="4">
    <source>
        <dbReference type="EMBL" id="OAB41129.1"/>
    </source>
</evidence>